<reference evidence="3 5" key="2">
    <citation type="submission" date="2018-06" db="EMBL/GenBank/DDBJ databases">
        <authorList>
            <consortium name="Pathogen Informatics"/>
            <person name="Doyle S."/>
        </authorList>
    </citation>
    <scope>NUCLEOTIDE SEQUENCE [LARGE SCALE GENOMIC DNA]</scope>
    <source>
        <strain evidence="3 5">NCTC12022</strain>
    </source>
</reference>
<gene>
    <name evidence="2" type="ORF">Lfee_0402</name>
    <name evidence="3" type="ORF">NCTC12022_00055</name>
</gene>
<organism evidence="2 4">
    <name type="scientific">Legionella feeleii</name>
    <dbReference type="NCBI Taxonomy" id="453"/>
    <lineage>
        <taxon>Bacteria</taxon>
        <taxon>Pseudomonadati</taxon>
        <taxon>Pseudomonadota</taxon>
        <taxon>Gammaproteobacteria</taxon>
        <taxon>Legionellales</taxon>
        <taxon>Legionellaceae</taxon>
        <taxon>Legionella</taxon>
    </lineage>
</organism>
<dbReference type="AlphaFoldDB" id="A0A0W0U6V9"/>
<dbReference type="STRING" id="453.Lfee_0402"/>
<dbReference type="Proteomes" id="UP000054698">
    <property type="component" value="Unassembled WGS sequence"/>
</dbReference>
<proteinExistence type="predicted"/>
<dbReference type="RefSeq" id="WP_058443621.1">
    <property type="nucleotide sequence ID" value="NZ_CAAAHT010000025.1"/>
</dbReference>
<keyword evidence="1" id="KW-1133">Transmembrane helix</keyword>
<dbReference type="EMBL" id="LNYB01000014">
    <property type="protein sequence ID" value="KTD03656.1"/>
    <property type="molecule type" value="Genomic_DNA"/>
</dbReference>
<sequence>MGKEQISFFKRLTTGSGTPTKTAFQDLENKLLSTWILEHYQLQGSIITVEHDEGKIGFCCIDLNQPIEIEKIQSAINAFLQENPATPLMMLGTVQYCTSKFPAMQKLSQLPLQGISKHVVVAHHDMNSDLCQQVEEVVKQQQLANKQRLSLWSEAKIKYAKEMGNLSPDKKQKLQAALEQLEESIINGLDKEKSITDFIAHTQLILAEEAHPFLNIVLKVAAVAIITLFAGAIGYGVGLTLCSCYPALFIAPFLGTAETALPALAATTAFPSVISAGVACDGLFKPKAPMPVPKEVHEVTDAARSHLQSLF</sequence>
<feature type="transmembrane region" description="Helical" evidence="1">
    <location>
        <begin position="220"/>
        <end position="248"/>
    </location>
</feature>
<evidence type="ECO:0000313" key="5">
    <source>
        <dbReference type="Proteomes" id="UP000251942"/>
    </source>
</evidence>
<keyword evidence="4" id="KW-1185">Reference proteome</keyword>
<dbReference type="Proteomes" id="UP000251942">
    <property type="component" value="Unassembled WGS sequence"/>
</dbReference>
<accession>A0A0W0U6V9</accession>
<dbReference type="PATRIC" id="fig|453.4.peg.436"/>
<dbReference type="OrthoDB" id="9829153at2"/>
<reference evidence="2 4" key="1">
    <citation type="submission" date="2015-11" db="EMBL/GenBank/DDBJ databases">
        <title>Genomic analysis of 38 Legionella species identifies large and diverse effector repertoires.</title>
        <authorList>
            <person name="Burstein D."/>
            <person name="Amaro F."/>
            <person name="Zusman T."/>
            <person name="Lifshitz Z."/>
            <person name="Cohen O."/>
            <person name="Gilbert J.A."/>
            <person name="Pupko T."/>
            <person name="Shuman H.A."/>
            <person name="Segal G."/>
        </authorList>
    </citation>
    <scope>NUCLEOTIDE SEQUENCE [LARGE SCALE GENOMIC DNA]</scope>
    <source>
        <strain evidence="2 4">WO-44C</strain>
    </source>
</reference>
<name>A0A0W0U6V9_9GAMM</name>
<protein>
    <submittedName>
        <fullName evidence="2">Uncharacterized protein</fullName>
    </submittedName>
</protein>
<keyword evidence="1" id="KW-0812">Transmembrane</keyword>
<dbReference type="EMBL" id="UASS01000001">
    <property type="protein sequence ID" value="SPX59235.1"/>
    <property type="molecule type" value="Genomic_DNA"/>
</dbReference>
<evidence type="ECO:0000313" key="2">
    <source>
        <dbReference type="EMBL" id="KTD03656.1"/>
    </source>
</evidence>
<evidence type="ECO:0000313" key="3">
    <source>
        <dbReference type="EMBL" id="SPX59235.1"/>
    </source>
</evidence>
<keyword evidence="1" id="KW-0472">Membrane</keyword>
<evidence type="ECO:0000313" key="4">
    <source>
        <dbReference type="Proteomes" id="UP000054698"/>
    </source>
</evidence>
<evidence type="ECO:0000256" key="1">
    <source>
        <dbReference type="SAM" id="Phobius"/>
    </source>
</evidence>